<protein>
    <submittedName>
        <fullName evidence="1">CLUMA_CG009367, isoform A</fullName>
    </submittedName>
</protein>
<sequence length="74" mass="8658">MARKTITRGERTETCSGTGTFFLCSGLFHVCDEVQVSTPWNVIIMFKFHFQKYIKRNQVSQMEELKRTSSLKLH</sequence>
<keyword evidence="2" id="KW-1185">Reference proteome</keyword>
<dbReference type="Proteomes" id="UP000183832">
    <property type="component" value="Unassembled WGS sequence"/>
</dbReference>
<dbReference type="EMBL" id="CVRI01000043">
    <property type="protein sequence ID" value="CRK95921.1"/>
    <property type="molecule type" value="Genomic_DNA"/>
</dbReference>
<evidence type="ECO:0000313" key="2">
    <source>
        <dbReference type="Proteomes" id="UP000183832"/>
    </source>
</evidence>
<proteinExistence type="predicted"/>
<accession>A0A1J1IBV7</accession>
<dbReference type="AlphaFoldDB" id="A0A1J1IBV7"/>
<organism evidence="1 2">
    <name type="scientific">Clunio marinus</name>
    <dbReference type="NCBI Taxonomy" id="568069"/>
    <lineage>
        <taxon>Eukaryota</taxon>
        <taxon>Metazoa</taxon>
        <taxon>Ecdysozoa</taxon>
        <taxon>Arthropoda</taxon>
        <taxon>Hexapoda</taxon>
        <taxon>Insecta</taxon>
        <taxon>Pterygota</taxon>
        <taxon>Neoptera</taxon>
        <taxon>Endopterygota</taxon>
        <taxon>Diptera</taxon>
        <taxon>Nematocera</taxon>
        <taxon>Chironomoidea</taxon>
        <taxon>Chironomidae</taxon>
        <taxon>Clunio</taxon>
    </lineage>
</organism>
<evidence type="ECO:0000313" key="1">
    <source>
        <dbReference type="EMBL" id="CRK95921.1"/>
    </source>
</evidence>
<name>A0A1J1IBV7_9DIPT</name>
<reference evidence="1 2" key="1">
    <citation type="submission" date="2015-04" db="EMBL/GenBank/DDBJ databases">
        <authorList>
            <person name="Syromyatnikov M.Y."/>
            <person name="Popov V.N."/>
        </authorList>
    </citation>
    <scope>NUCLEOTIDE SEQUENCE [LARGE SCALE GENOMIC DNA]</scope>
</reference>
<gene>
    <name evidence="1" type="ORF">CLUMA_CG009367</name>
</gene>